<dbReference type="EMBL" id="SMRT01000013">
    <property type="protein sequence ID" value="TDF94357.1"/>
    <property type="molecule type" value="Genomic_DNA"/>
</dbReference>
<feature type="compositionally biased region" description="Basic and acidic residues" evidence="1">
    <location>
        <begin position="151"/>
        <end position="164"/>
    </location>
</feature>
<evidence type="ECO:0000256" key="2">
    <source>
        <dbReference type="SAM" id="Phobius"/>
    </source>
</evidence>
<keyword evidence="4" id="KW-1185">Reference proteome</keyword>
<evidence type="ECO:0000313" key="3">
    <source>
        <dbReference type="EMBL" id="TDF94357.1"/>
    </source>
</evidence>
<dbReference type="InterPro" id="IPR027981">
    <property type="entry name" value="DUF4446"/>
</dbReference>
<evidence type="ECO:0000256" key="1">
    <source>
        <dbReference type="SAM" id="MobiDB-lite"/>
    </source>
</evidence>
<gene>
    <name evidence="3" type="ORF">E1757_23345</name>
</gene>
<name>A0A4R5KIU6_9BACL</name>
<keyword evidence="2" id="KW-1133">Transmembrane helix</keyword>
<organism evidence="3 4">
    <name type="scientific">Paenibacillus piri</name>
    <dbReference type="NCBI Taxonomy" id="2547395"/>
    <lineage>
        <taxon>Bacteria</taxon>
        <taxon>Bacillati</taxon>
        <taxon>Bacillota</taxon>
        <taxon>Bacilli</taxon>
        <taxon>Bacillales</taxon>
        <taxon>Paenibacillaceae</taxon>
        <taxon>Paenibacillus</taxon>
    </lineage>
</organism>
<proteinExistence type="predicted"/>
<dbReference type="OrthoDB" id="5244042at2"/>
<sequence>MGELLDLLDIRVLLIVLIAVMVLFFIVMMVLWGKLNRLRKTYLKMMNGDGALKVEDVLIDLQEKVAAAQGSSDEVMRQIEAVLKQMRKMKSNLSVYRYNAFAESGSDLSFSIVIADDEMDGVVLSGIHNRDETYVYAKPLTQGQSSYSLSPEEKEAIHRCEHKK</sequence>
<accession>A0A4R5KIU6</accession>
<dbReference type="Proteomes" id="UP000295636">
    <property type="component" value="Unassembled WGS sequence"/>
</dbReference>
<comment type="caution">
    <text evidence="3">The sequence shown here is derived from an EMBL/GenBank/DDBJ whole genome shotgun (WGS) entry which is preliminary data.</text>
</comment>
<dbReference type="AlphaFoldDB" id="A0A4R5KIU6"/>
<reference evidence="3 4" key="1">
    <citation type="submission" date="2019-03" db="EMBL/GenBank/DDBJ databases">
        <title>This is whole genome sequence of Paenibacillus sp MS74 strain.</title>
        <authorList>
            <person name="Trinh H.N."/>
        </authorList>
    </citation>
    <scope>NUCLEOTIDE SEQUENCE [LARGE SCALE GENOMIC DNA]</scope>
    <source>
        <strain evidence="3 4">MS74</strain>
    </source>
</reference>
<feature type="region of interest" description="Disordered" evidence="1">
    <location>
        <begin position="144"/>
        <end position="164"/>
    </location>
</feature>
<feature type="transmembrane region" description="Helical" evidence="2">
    <location>
        <begin position="12"/>
        <end position="35"/>
    </location>
</feature>
<protein>
    <submittedName>
        <fullName evidence="3">DUF4446 family protein</fullName>
    </submittedName>
</protein>
<dbReference type="RefSeq" id="WP_133232652.1">
    <property type="nucleotide sequence ID" value="NZ_SMRT01000013.1"/>
</dbReference>
<keyword evidence="2" id="KW-0812">Transmembrane</keyword>
<evidence type="ECO:0000313" key="4">
    <source>
        <dbReference type="Proteomes" id="UP000295636"/>
    </source>
</evidence>
<dbReference type="Pfam" id="PF14584">
    <property type="entry name" value="DUF4446"/>
    <property type="match status" value="1"/>
</dbReference>
<keyword evidence="2" id="KW-0472">Membrane</keyword>